<keyword evidence="3" id="KW-1185">Reference proteome</keyword>
<evidence type="ECO:0000313" key="2">
    <source>
        <dbReference type="EMBL" id="KAH7123741.1"/>
    </source>
</evidence>
<dbReference type="OrthoDB" id="3938057at2759"/>
<dbReference type="Proteomes" id="UP000700596">
    <property type="component" value="Unassembled WGS sequence"/>
</dbReference>
<protein>
    <submittedName>
        <fullName evidence="2">Uncharacterized protein</fullName>
    </submittedName>
</protein>
<gene>
    <name evidence="2" type="ORF">B0J11DRAFT_606696</name>
</gene>
<reference evidence="2" key="1">
    <citation type="journal article" date="2021" name="Nat. Commun.">
        <title>Genetic determinants of endophytism in the Arabidopsis root mycobiome.</title>
        <authorList>
            <person name="Mesny F."/>
            <person name="Miyauchi S."/>
            <person name="Thiergart T."/>
            <person name="Pickel B."/>
            <person name="Atanasova L."/>
            <person name="Karlsson M."/>
            <person name="Huettel B."/>
            <person name="Barry K.W."/>
            <person name="Haridas S."/>
            <person name="Chen C."/>
            <person name="Bauer D."/>
            <person name="Andreopoulos W."/>
            <person name="Pangilinan J."/>
            <person name="LaButti K."/>
            <person name="Riley R."/>
            <person name="Lipzen A."/>
            <person name="Clum A."/>
            <person name="Drula E."/>
            <person name="Henrissat B."/>
            <person name="Kohler A."/>
            <person name="Grigoriev I.V."/>
            <person name="Martin F.M."/>
            <person name="Hacquard S."/>
        </authorList>
    </citation>
    <scope>NUCLEOTIDE SEQUENCE</scope>
    <source>
        <strain evidence="2">MPI-CAGE-CH-0243</strain>
    </source>
</reference>
<accession>A0A9P9DR20</accession>
<feature type="compositionally biased region" description="Basic and acidic residues" evidence="1">
    <location>
        <begin position="156"/>
        <end position="167"/>
    </location>
</feature>
<evidence type="ECO:0000256" key="1">
    <source>
        <dbReference type="SAM" id="MobiDB-lite"/>
    </source>
</evidence>
<organism evidence="2 3">
    <name type="scientific">Dendryphion nanum</name>
    <dbReference type="NCBI Taxonomy" id="256645"/>
    <lineage>
        <taxon>Eukaryota</taxon>
        <taxon>Fungi</taxon>
        <taxon>Dikarya</taxon>
        <taxon>Ascomycota</taxon>
        <taxon>Pezizomycotina</taxon>
        <taxon>Dothideomycetes</taxon>
        <taxon>Pleosporomycetidae</taxon>
        <taxon>Pleosporales</taxon>
        <taxon>Torulaceae</taxon>
        <taxon>Dendryphion</taxon>
    </lineage>
</organism>
<evidence type="ECO:0000313" key="3">
    <source>
        <dbReference type="Proteomes" id="UP000700596"/>
    </source>
</evidence>
<proteinExistence type="predicted"/>
<dbReference type="AlphaFoldDB" id="A0A9P9DR20"/>
<sequence>MAKGSTEAPTGKVFSDDVIAALLMSLSVTSITGKQYELMSAMDGTKTASAFQHDFRSVLQKVKELKTRTDAGETFEAVKTGAKRVHSAMKGPSTPPATPKRVKKEAKTPAKPAKPRAKKAKLDLSPRSEAAEPECDGAQGSRESVDASSSNGLDGVKSEHGVDDVWF</sequence>
<feature type="compositionally biased region" description="Basic and acidic residues" evidence="1">
    <location>
        <begin position="120"/>
        <end position="130"/>
    </location>
</feature>
<comment type="caution">
    <text evidence="2">The sequence shown here is derived from an EMBL/GenBank/DDBJ whole genome shotgun (WGS) entry which is preliminary data.</text>
</comment>
<feature type="region of interest" description="Disordered" evidence="1">
    <location>
        <begin position="76"/>
        <end position="167"/>
    </location>
</feature>
<name>A0A9P9DR20_9PLEO</name>
<dbReference type="EMBL" id="JAGMWT010000008">
    <property type="protein sequence ID" value="KAH7123741.1"/>
    <property type="molecule type" value="Genomic_DNA"/>
</dbReference>